<sequence length="203" mass="23506">MQYLGVARLGSDDIHFTNGYTGKKKKNSPFNEIISWFETPSEHKRAAALMNRWLILGMTDDFRLDVSKEDYHLDSKKHGEERHVFAARFKMHYSSLKGAYVDGIRPFGDMKKHGDHYKYYMEVSTPDKSGLQCEACKHKFKFPAPSNYNTPDDKKAPWNRVPSPAKPLLYEQEPLTVEEWITDYSQVIKPVRRAGCMEPIDPT</sequence>
<name>A0A1G5HRE2_9BACT</name>
<dbReference type="PROSITE" id="PS50006">
    <property type="entry name" value="FHA_DOMAIN"/>
    <property type="match status" value="1"/>
</dbReference>
<organism evidence="2 3">
    <name type="scientific">Desulfoluna spongiiphila</name>
    <dbReference type="NCBI Taxonomy" id="419481"/>
    <lineage>
        <taxon>Bacteria</taxon>
        <taxon>Pseudomonadati</taxon>
        <taxon>Thermodesulfobacteriota</taxon>
        <taxon>Desulfobacteria</taxon>
        <taxon>Desulfobacterales</taxon>
        <taxon>Desulfolunaceae</taxon>
        <taxon>Desulfoluna</taxon>
    </lineage>
</organism>
<reference evidence="2 3" key="1">
    <citation type="submission" date="2016-10" db="EMBL/GenBank/DDBJ databases">
        <authorList>
            <person name="de Groot N.N."/>
        </authorList>
    </citation>
    <scope>NUCLEOTIDE SEQUENCE [LARGE SCALE GENOMIC DNA]</scope>
    <source>
        <strain evidence="2 3">AA1</strain>
    </source>
</reference>
<dbReference type="AlphaFoldDB" id="A0A1G5HRE2"/>
<accession>A0A1G5HRE2</accession>
<evidence type="ECO:0000313" key="2">
    <source>
        <dbReference type="EMBL" id="SCY65860.1"/>
    </source>
</evidence>
<keyword evidence="3" id="KW-1185">Reference proteome</keyword>
<proteinExistence type="predicted"/>
<dbReference type="Proteomes" id="UP000198870">
    <property type="component" value="Unassembled WGS sequence"/>
</dbReference>
<feature type="domain" description="FHA" evidence="1">
    <location>
        <begin position="54"/>
        <end position="106"/>
    </location>
</feature>
<dbReference type="EMBL" id="FMUX01000015">
    <property type="protein sequence ID" value="SCY65860.1"/>
    <property type="molecule type" value="Genomic_DNA"/>
</dbReference>
<evidence type="ECO:0000259" key="1">
    <source>
        <dbReference type="PROSITE" id="PS50006"/>
    </source>
</evidence>
<protein>
    <recommendedName>
        <fullName evidence="1">FHA domain-containing protein</fullName>
    </recommendedName>
</protein>
<dbReference type="STRING" id="419481.SAMN05216233_11555"/>
<evidence type="ECO:0000313" key="3">
    <source>
        <dbReference type="Proteomes" id="UP000198870"/>
    </source>
</evidence>
<gene>
    <name evidence="2" type="ORF">SAMN05216233_11555</name>
</gene>
<dbReference type="InterPro" id="IPR000253">
    <property type="entry name" value="FHA_dom"/>
</dbReference>